<dbReference type="RefSeq" id="WP_190350221.1">
    <property type="nucleotide sequence ID" value="NZ_JACJPY010000014.1"/>
</dbReference>
<comment type="caution">
    <text evidence="1">The sequence shown here is derived from an EMBL/GenBank/DDBJ whole genome shotgun (WGS) entry which is preliminary data.</text>
</comment>
<evidence type="ECO:0000313" key="2">
    <source>
        <dbReference type="Proteomes" id="UP000631421"/>
    </source>
</evidence>
<dbReference type="AlphaFoldDB" id="A0A926Z5P6"/>
<organism evidence="1 2">
    <name type="scientific">Pseudanabaena cinerea FACHB-1277</name>
    <dbReference type="NCBI Taxonomy" id="2949581"/>
    <lineage>
        <taxon>Bacteria</taxon>
        <taxon>Bacillati</taxon>
        <taxon>Cyanobacteriota</taxon>
        <taxon>Cyanophyceae</taxon>
        <taxon>Pseudanabaenales</taxon>
        <taxon>Pseudanabaenaceae</taxon>
        <taxon>Pseudanabaena</taxon>
        <taxon>Pseudanabaena cinerea</taxon>
    </lineage>
</organism>
<dbReference type="EMBL" id="JACJPY010000014">
    <property type="protein sequence ID" value="MBD2149853.1"/>
    <property type="molecule type" value="Genomic_DNA"/>
</dbReference>
<sequence length="77" mass="8928">MPQVVTLEQVLELAKQLSLVDKINLIEKITPEIKRELYIKPKPRRSLRGLWRGANISDEDIAEVRQEMSANFPRESV</sequence>
<proteinExistence type="predicted"/>
<gene>
    <name evidence="1" type="ORF">H6F44_06905</name>
</gene>
<protein>
    <submittedName>
        <fullName evidence="1">Uncharacterized protein</fullName>
    </submittedName>
</protein>
<name>A0A926Z5P6_9CYAN</name>
<reference evidence="1" key="2">
    <citation type="submission" date="2020-08" db="EMBL/GenBank/DDBJ databases">
        <authorList>
            <person name="Chen M."/>
            <person name="Teng W."/>
            <person name="Zhao L."/>
            <person name="Hu C."/>
            <person name="Zhou Y."/>
            <person name="Han B."/>
            <person name="Song L."/>
            <person name="Shu W."/>
        </authorList>
    </citation>
    <scope>NUCLEOTIDE SEQUENCE</scope>
    <source>
        <strain evidence="1">FACHB-1277</strain>
    </source>
</reference>
<reference evidence="1" key="1">
    <citation type="journal article" date="2015" name="ISME J.">
        <title>Draft Genome Sequence of Streptomyces incarnatus NRRL8089, which Produces the Nucleoside Antibiotic Sinefungin.</title>
        <authorList>
            <person name="Oshima K."/>
            <person name="Hattori M."/>
            <person name="Shimizu H."/>
            <person name="Fukuda K."/>
            <person name="Nemoto M."/>
            <person name="Inagaki K."/>
            <person name="Tamura T."/>
        </authorList>
    </citation>
    <scope>NUCLEOTIDE SEQUENCE</scope>
    <source>
        <strain evidence="1">FACHB-1277</strain>
    </source>
</reference>
<keyword evidence="2" id="KW-1185">Reference proteome</keyword>
<accession>A0A926Z5P6</accession>
<evidence type="ECO:0000313" key="1">
    <source>
        <dbReference type="EMBL" id="MBD2149853.1"/>
    </source>
</evidence>
<dbReference type="Proteomes" id="UP000631421">
    <property type="component" value="Unassembled WGS sequence"/>
</dbReference>